<dbReference type="EMBL" id="JAVDYE010000001">
    <property type="protein sequence ID" value="MDR7384801.1"/>
    <property type="molecule type" value="Genomic_DNA"/>
</dbReference>
<feature type="compositionally biased region" description="Basic and acidic residues" evidence="1">
    <location>
        <begin position="104"/>
        <end position="121"/>
    </location>
</feature>
<feature type="region of interest" description="Disordered" evidence="1">
    <location>
        <begin position="90"/>
        <end position="122"/>
    </location>
</feature>
<evidence type="ECO:0000313" key="2">
    <source>
        <dbReference type="EMBL" id="MDR7384801.1"/>
    </source>
</evidence>
<dbReference type="InterPro" id="IPR043737">
    <property type="entry name" value="DUF5682"/>
</dbReference>
<dbReference type="Pfam" id="PF18934">
    <property type="entry name" value="DUF5682"/>
    <property type="match status" value="1"/>
</dbReference>
<feature type="compositionally biased region" description="Gly residues" evidence="1">
    <location>
        <begin position="187"/>
        <end position="199"/>
    </location>
</feature>
<gene>
    <name evidence="2" type="ORF">J2S48_004316</name>
</gene>
<reference evidence="2 3" key="1">
    <citation type="submission" date="2023-07" db="EMBL/GenBank/DDBJ databases">
        <title>Sequencing the genomes of 1000 actinobacteria strains.</title>
        <authorList>
            <person name="Klenk H.-P."/>
        </authorList>
    </citation>
    <scope>NUCLEOTIDE SEQUENCE [LARGE SCALE GENOMIC DNA]</scope>
    <source>
        <strain evidence="2 3">DSM 45554</strain>
    </source>
</reference>
<proteinExistence type="predicted"/>
<keyword evidence="3" id="KW-1185">Reference proteome</keyword>
<comment type="caution">
    <text evidence="2">The sequence shown here is derived from an EMBL/GenBank/DDBJ whole genome shotgun (WGS) entry which is preliminary data.</text>
</comment>
<evidence type="ECO:0000313" key="3">
    <source>
        <dbReference type="Proteomes" id="UP001183585"/>
    </source>
</evidence>
<organism evidence="2 3">
    <name type="scientific">Promicromonospora iranensis</name>
    <dbReference type="NCBI Taxonomy" id="1105144"/>
    <lineage>
        <taxon>Bacteria</taxon>
        <taxon>Bacillati</taxon>
        <taxon>Actinomycetota</taxon>
        <taxon>Actinomycetes</taxon>
        <taxon>Micrococcales</taxon>
        <taxon>Promicromonosporaceae</taxon>
        <taxon>Promicromonospora</taxon>
    </lineage>
</organism>
<sequence length="965" mass="100937">MRGGAARGVDAVWERAPERLRASADAVRRLRAERGIHFAPVRHHSPACAVAVRTAIEELRPAVVLIEGPEEFTRLIPDLLHEATRPPVAVLSLGGPGAASSTRDGARARTRHDDTGDRDGGEGAGFYPLASFSPEWVALRAGHDVGAELVFIDRSFGERSVEERAASAGDGGSGVPDSTRAPDGVDAPGGVGAPDGVGRSGTAPPDPFARTLMSERYLAHSEAVAALARRLGCRDHDEVWDQLFEARASAELTDWRTVFDDVFAWSALARLDYEEGVLAGEGSLDREARMAARITETVARLAEGDVDGGVGGSADDIRPVLVVTGAFHTLALVEALIGAPEGAPIRDRQPEGGYGPVAQGEAWLVRNDHERLDGLRGYGAGMPSPGYYERLHAAHLRELGSTPSSDEDGPVGARALVTEVLVDIARGAAERGHAVSLPQVSSAAESAVRLAELRERAFPCRTDLLDAVRSCYVQDDGGVGGPGEPERPLGLAVAEVFGGRSLGDVPPGSASPPLVRDVRERVRAVRLAIDDSVPRTARLDARRTASHRAKRQVLALLDFVGAGFGQLVSGPDHVAGRGLGLITEEWQYCWTPLVEARLVEMVHLGATLDAVAVARLHAAEARLAGTAASTASVAVAARLVAQTLVIGMGAHLPRIVALLRSTLDTDRDLDSVVSGARQLLGLWQARVELGAEEQAGELLDLVSQALATAAYLVSDLGKVRAEDEDAAVGTLVGLRALLRDAAAAGGTSAAGDATAAGNASAVSGAWADGEARGVPGPERDEDGVGTAARAAVVRELARLRDEDGTAPAVAGALLALGFTDGEVSDDVLITRVRGALAAGADPATAVRFLGGVMRAAPDLILHTPEMFDAVDDALRVLDGDAFLAVLPDLRRAFTWLRPTETHRLAKRVAERTGARVEQVDVRVALSEDDLAKGLALDHELAAVLRRDGLAHWAAGAGAVTTRGEA</sequence>
<accession>A0ABU2CTX6</accession>
<evidence type="ECO:0000256" key="1">
    <source>
        <dbReference type="SAM" id="MobiDB-lite"/>
    </source>
</evidence>
<feature type="region of interest" description="Disordered" evidence="1">
    <location>
        <begin position="162"/>
        <end position="208"/>
    </location>
</feature>
<protein>
    <submittedName>
        <fullName evidence="2">Uncharacterized protein</fullName>
    </submittedName>
</protein>
<name>A0ABU2CTX6_9MICO</name>
<dbReference type="RefSeq" id="WP_274993630.1">
    <property type="nucleotide sequence ID" value="NZ_JAJQQP010000005.1"/>
</dbReference>
<dbReference type="Proteomes" id="UP001183585">
    <property type="component" value="Unassembled WGS sequence"/>
</dbReference>